<organism evidence="1 2">
    <name type="scientific">Nematostella vectensis</name>
    <name type="common">Starlet sea anemone</name>
    <dbReference type="NCBI Taxonomy" id="45351"/>
    <lineage>
        <taxon>Eukaryota</taxon>
        <taxon>Metazoa</taxon>
        <taxon>Cnidaria</taxon>
        <taxon>Anthozoa</taxon>
        <taxon>Hexacorallia</taxon>
        <taxon>Actiniaria</taxon>
        <taxon>Edwardsiidae</taxon>
        <taxon>Nematostella</taxon>
    </lineage>
</organism>
<dbReference type="PANTHER" id="PTHR45703:SF1">
    <property type="entry name" value="DYNEINS HEAVY CHAIN"/>
    <property type="match status" value="1"/>
</dbReference>
<feature type="non-terminal residue" evidence="1">
    <location>
        <position position="1"/>
    </location>
</feature>
<dbReference type="Proteomes" id="UP000001593">
    <property type="component" value="Unassembled WGS sequence"/>
</dbReference>
<accession>A7T884</accession>
<evidence type="ECO:0000313" key="1">
    <source>
        <dbReference type="EMBL" id="EDO27808.1"/>
    </source>
</evidence>
<dbReference type="KEGG" id="nve:5498152"/>
<feature type="non-terminal residue" evidence="1">
    <location>
        <position position="86"/>
    </location>
</feature>
<dbReference type="STRING" id="45351.A7T884"/>
<dbReference type="InParanoid" id="A7T884"/>
<keyword evidence="2" id="KW-1185">Reference proteome</keyword>
<dbReference type="HOGENOM" id="CLU_000038_0_0_1"/>
<reference evidence="1 2" key="1">
    <citation type="journal article" date="2007" name="Science">
        <title>Sea anemone genome reveals ancestral eumetazoan gene repertoire and genomic organization.</title>
        <authorList>
            <person name="Putnam N.H."/>
            <person name="Srivastava M."/>
            <person name="Hellsten U."/>
            <person name="Dirks B."/>
            <person name="Chapman J."/>
            <person name="Salamov A."/>
            <person name="Terry A."/>
            <person name="Shapiro H."/>
            <person name="Lindquist E."/>
            <person name="Kapitonov V.V."/>
            <person name="Jurka J."/>
            <person name="Genikhovich G."/>
            <person name="Grigoriev I.V."/>
            <person name="Lucas S.M."/>
            <person name="Steele R.E."/>
            <person name="Finnerty J.R."/>
            <person name="Technau U."/>
            <person name="Martindale M.Q."/>
            <person name="Rokhsar D.S."/>
        </authorList>
    </citation>
    <scope>NUCLEOTIDE SEQUENCE [LARGE SCALE GENOMIC DNA]</scope>
    <source>
        <strain evidence="2">CH2 X CH6</strain>
    </source>
</reference>
<dbReference type="Gene3D" id="3.40.50.300">
    <property type="entry name" value="P-loop containing nucleotide triphosphate hydrolases"/>
    <property type="match status" value="1"/>
</dbReference>
<protein>
    <submittedName>
        <fullName evidence="1">Uncharacterized protein</fullName>
    </submittedName>
</protein>
<dbReference type="EMBL" id="DS472563">
    <property type="protein sequence ID" value="EDO27808.1"/>
    <property type="molecule type" value="Genomic_DNA"/>
</dbReference>
<dbReference type="InterPro" id="IPR026983">
    <property type="entry name" value="DHC"/>
</dbReference>
<proteinExistence type="predicted"/>
<dbReference type="AlphaFoldDB" id="A7T884"/>
<dbReference type="GO" id="GO:0051959">
    <property type="term" value="F:dynein light intermediate chain binding"/>
    <property type="evidence" value="ECO:0007669"/>
    <property type="project" value="InterPro"/>
</dbReference>
<name>A7T884_NEMVE</name>
<dbReference type="PhylomeDB" id="A7T884"/>
<dbReference type="eggNOG" id="KOG3595">
    <property type="taxonomic scope" value="Eukaryota"/>
</dbReference>
<dbReference type="InterPro" id="IPR027417">
    <property type="entry name" value="P-loop_NTPase"/>
</dbReference>
<gene>
    <name evidence="1" type="ORF">NEMVEDRAFT_v1g8403</name>
</gene>
<dbReference type="PANTHER" id="PTHR45703">
    <property type="entry name" value="DYNEIN HEAVY CHAIN"/>
    <property type="match status" value="1"/>
</dbReference>
<sequence>LCLNSGEIIQLASTTNLIFEPMDLEVASPATVSRCGMIYMEPHMLGWKPLLTSWLHTLPKTLNEENKELIKDLFDRMEEALLQFIR</sequence>
<dbReference type="GO" id="GO:0007018">
    <property type="term" value="P:microtubule-based movement"/>
    <property type="evidence" value="ECO:0007669"/>
    <property type="project" value="InterPro"/>
</dbReference>
<evidence type="ECO:0000313" key="2">
    <source>
        <dbReference type="Proteomes" id="UP000001593"/>
    </source>
</evidence>
<dbReference type="GO" id="GO:0045505">
    <property type="term" value="F:dynein intermediate chain binding"/>
    <property type="evidence" value="ECO:0007669"/>
    <property type="project" value="InterPro"/>
</dbReference>
<dbReference type="GO" id="GO:0030286">
    <property type="term" value="C:dynein complex"/>
    <property type="evidence" value="ECO:0007669"/>
    <property type="project" value="InterPro"/>
</dbReference>